<dbReference type="InterPro" id="IPR025287">
    <property type="entry name" value="WAK_GUB"/>
</dbReference>
<feature type="domain" description="Wall-associated receptor kinase galacturonan-binding" evidence="4">
    <location>
        <begin position="45"/>
        <end position="101"/>
    </location>
</feature>
<protein>
    <recommendedName>
        <fullName evidence="4">Wall-associated receptor kinase galacturonan-binding domain-containing protein</fullName>
    </recommendedName>
</protein>
<evidence type="ECO:0000256" key="2">
    <source>
        <dbReference type="ARBA" id="ARBA00022729"/>
    </source>
</evidence>
<evidence type="ECO:0000256" key="1">
    <source>
        <dbReference type="ARBA" id="ARBA00004167"/>
    </source>
</evidence>
<dbReference type="PANTHER" id="PTHR33491">
    <property type="entry name" value="OSJNBA0016N04.9 PROTEIN"/>
    <property type="match status" value="1"/>
</dbReference>
<feature type="chain" id="PRO_5035148095" description="Wall-associated receptor kinase galacturonan-binding domain-containing protein" evidence="3">
    <location>
        <begin position="24"/>
        <end position="323"/>
    </location>
</feature>
<sequence length="323" mass="34551">MAMQLRAMTQLMLLMWFLLYSSAVHVARALAPLSMSAASTQRPSCPHSNKCGELDIPYPFGIGDDCAWSTDFTLTCNGSFSPPKLYYGNIEIIDITLEKGQMLGYTFVAYFCNNSTNTTTVSSSISTGLNLTNTPFLVAPTSNEFTAIGCDTVAQLGGRPDGSFLTGCITSCASLDTAAKDGETCMGLGCCQLPSIPANLNNTEISWGNDDGINVRNAAWSYSPCSYAFVAEKGWYNFSRQDLSRRNGSKSFVEDSDGKKYVPTVLDWAIRNNGSCSSAKTAPACVSNHSYCIDAPNGKGYLCNCSSGYAGNPYLTGDDGCTS</sequence>
<name>A0A8J5WJI2_ZIZPA</name>
<dbReference type="GO" id="GO:0030247">
    <property type="term" value="F:polysaccharide binding"/>
    <property type="evidence" value="ECO:0007669"/>
    <property type="project" value="InterPro"/>
</dbReference>
<comment type="subcellular location">
    <subcellularLocation>
        <location evidence="1">Membrane</location>
        <topology evidence="1">Single-pass membrane protein</topology>
    </subcellularLocation>
</comment>
<dbReference type="GO" id="GO:0016020">
    <property type="term" value="C:membrane"/>
    <property type="evidence" value="ECO:0007669"/>
    <property type="project" value="UniProtKB-SubCell"/>
</dbReference>
<reference evidence="5" key="2">
    <citation type="submission" date="2021-02" db="EMBL/GenBank/DDBJ databases">
        <authorList>
            <person name="Kimball J.A."/>
            <person name="Haas M.W."/>
            <person name="Macchietto M."/>
            <person name="Kono T."/>
            <person name="Duquette J."/>
            <person name="Shao M."/>
        </authorList>
    </citation>
    <scope>NUCLEOTIDE SEQUENCE</scope>
    <source>
        <tissue evidence="5">Fresh leaf tissue</tissue>
    </source>
</reference>
<dbReference type="OrthoDB" id="692609at2759"/>
<accession>A0A8J5WJI2</accession>
<organism evidence="5 6">
    <name type="scientific">Zizania palustris</name>
    <name type="common">Northern wild rice</name>
    <dbReference type="NCBI Taxonomy" id="103762"/>
    <lineage>
        <taxon>Eukaryota</taxon>
        <taxon>Viridiplantae</taxon>
        <taxon>Streptophyta</taxon>
        <taxon>Embryophyta</taxon>
        <taxon>Tracheophyta</taxon>
        <taxon>Spermatophyta</taxon>
        <taxon>Magnoliopsida</taxon>
        <taxon>Liliopsida</taxon>
        <taxon>Poales</taxon>
        <taxon>Poaceae</taxon>
        <taxon>BOP clade</taxon>
        <taxon>Oryzoideae</taxon>
        <taxon>Oryzeae</taxon>
        <taxon>Zizaniinae</taxon>
        <taxon>Zizania</taxon>
    </lineage>
</organism>
<dbReference type="Proteomes" id="UP000729402">
    <property type="component" value="Unassembled WGS sequence"/>
</dbReference>
<comment type="caution">
    <text evidence="5">The sequence shown here is derived from an EMBL/GenBank/DDBJ whole genome shotgun (WGS) entry which is preliminary data.</text>
</comment>
<evidence type="ECO:0000256" key="3">
    <source>
        <dbReference type="SAM" id="SignalP"/>
    </source>
</evidence>
<dbReference type="AlphaFoldDB" id="A0A8J5WJI2"/>
<dbReference type="Pfam" id="PF13947">
    <property type="entry name" value="GUB_WAK_bind"/>
    <property type="match status" value="1"/>
</dbReference>
<keyword evidence="6" id="KW-1185">Reference proteome</keyword>
<gene>
    <name evidence="5" type="ORF">GUJ93_ZPchr0011g27196</name>
</gene>
<feature type="signal peptide" evidence="3">
    <location>
        <begin position="1"/>
        <end position="23"/>
    </location>
</feature>
<evidence type="ECO:0000313" key="6">
    <source>
        <dbReference type="Proteomes" id="UP000729402"/>
    </source>
</evidence>
<evidence type="ECO:0000259" key="4">
    <source>
        <dbReference type="Pfam" id="PF13947"/>
    </source>
</evidence>
<dbReference type="EMBL" id="JAAALK010000081">
    <property type="protein sequence ID" value="KAG8090394.1"/>
    <property type="molecule type" value="Genomic_DNA"/>
</dbReference>
<proteinExistence type="predicted"/>
<evidence type="ECO:0000313" key="5">
    <source>
        <dbReference type="EMBL" id="KAG8090394.1"/>
    </source>
</evidence>
<reference evidence="5" key="1">
    <citation type="journal article" date="2021" name="bioRxiv">
        <title>Whole Genome Assembly and Annotation of Northern Wild Rice, Zizania palustris L., Supports a Whole Genome Duplication in the Zizania Genus.</title>
        <authorList>
            <person name="Haas M."/>
            <person name="Kono T."/>
            <person name="Macchietto M."/>
            <person name="Millas R."/>
            <person name="McGilp L."/>
            <person name="Shao M."/>
            <person name="Duquette J."/>
            <person name="Hirsch C.N."/>
            <person name="Kimball J."/>
        </authorList>
    </citation>
    <scope>NUCLEOTIDE SEQUENCE</scope>
    <source>
        <tissue evidence="5">Fresh leaf tissue</tissue>
    </source>
</reference>
<keyword evidence="2 3" id="KW-0732">Signal</keyword>